<dbReference type="AlphaFoldDB" id="W9QT73"/>
<name>W9QT73_9ROSA</name>
<accession>W9QT73</accession>
<sequence>MVFVEIRVFFVTRFVSCVPTHTSSWILGIDVEDIGFLNTKIGVRPVHGQRTQVIIRVDFQKGLSVGGCGIAFPFSPDLRFLQKLSDALASISCSATELQPLTIDLQSTPRFLFFFFFSISGKRGLARFFSISGEDPRGLAPIETKKFSRGSILGSLRCCCCCFLDLHRCLTTAASWIFTGTKTRYYFVELLFVSMAGS</sequence>
<gene>
    <name evidence="1" type="ORF">L484_013306</name>
</gene>
<proteinExistence type="predicted"/>
<evidence type="ECO:0000313" key="1">
    <source>
        <dbReference type="EMBL" id="EXB53671.1"/>
    </source>
</evidence>
<keyword evidence="2" id="KW-1185">Reference proteome</keyword>
<reference evidence="2" key="1">
    <citation type="submission" date="2013-01" db="EMBL/GenBank/DDBJ databases">
        <title>Draft Genome Sequence of a Mulberry Tree, Morus notabilis C.K. Schneid.</title>
        <authorList>
            <person name="He N."/>
            <person name="Zhao S."/>
        </authorList>
    </citation>
    <scope>NUCLEOTIDE SEQUENCE</scope>
</reference>
<protein>
    <submittedName>
        <fullName evidence="1">Uncharacterized protein</fullName>
    </submittedName>
</protein>
<dbReference type="Proteomes" id="UP000030645">
    <property type="component" value="Unassembled WGS sequence"/>
</dbReference>
<evidence type="ECO:0000313" key="2">
    <source>
        <dbReference type="Proteomes" id="UP000030645"/>
    </source>
</evidence>
<dbReference type="EMBL" id="KE344105">
    <property type="protein sequence ID" value="EXB53671.1"/>
    <property type="molecule type" value="Genomic_DNA"/>
</dbReference>
<organism evidence="1 2">
    <name type="scientific">Morus notabilis</name>
    <dbReference type="NCBI Taxonomy" id="981085"/>
    <lineage>
        <taxon>Eukaryota</taxon>
        <taxon>Viridiplantae</taxon>
        <taxon>Streptophyta</taxon>
        <taxon>Embryophyta</taxon>
        <taxon>Tracheophyta</taxon>
        <taxon>Spermatophyta</taxon>
        <taxon>Magnoliopsida</taxon>
        <taxon>eudicotyledons</taxon>
        <taxon>Gunneridae</taxon>
        <taxon>Pentapetalae</taxon>
        <taxon>rosids</taxon>
        <taxon>fabids</taxon>
        <taxon>Rosales</taxon>
        <taxon>Moraceae</taxon>
        <taxon>Moreae</taxon>
        <taxon>Morus</taxon>
    </lineage>
</organism>